<evidence type="ECO:0000313" key="2">
    <source>
        <dbReference type="Proteomes" id="UP000607653"/>
    </source>
</evidence>
<dbReference type="AlphaFoldDB" id="A0A822YNG3"/>
<comment type="caution">
    <text evidence="1">The sequence shown here is derived from an EMBL/GenBank/DDBJ whole genome shotgun (WGS) entry which is preliminary data.</text>
</comment>
<keyword evidence="2" id="KW-1185">Reference proteome</keyword>
<protein>
    <submittedName>
        <fullName evidence="1">Uncharacterized protein</fullName>
    </submittedName>
</protein>
<name>A0A822YNG3_NELNU</name>
<dbReference type="EMBL" id="DUZY01000003">
    <property type="protein sequence ID" value="DAD32545.1"/>
    <property type="molecule type" value="Genomic_DNA"/>
</dbReference>
<dbReference type="Proteomes" id="UP000607653">
    <property type="component" value="Unassembled WGS sequence"/>
</dbReference>
<sequence>MNLSGNRGREYDRSFFLKVFLEQNYEILGLVLIELEKNNKGGPEIFWVVDNRWRAAKIYSLSYK</sequence>
<proteinExistence type="predicted"/>
<gene>
    <name evidence="1" type="ORF">HUJ06_011396</name>
</gene>
<accession>A0A822YNG3</accession>
<reference evidence="1 2" key="1">
    <citation type="journal article" date="2020" name="Mol. Biol. Evol.">
        <title>Distinct Expression and Methylation Patterns for Genes with Different Fates following a Single Whole-Genome Duplication in Flowering Plants.</title>
        <authorList>
            <person name="Shi T."/>
            <person name="Rahmani R.S."/>
            <person name="Gugger P.F."/>
            <person name="Wang M."/>
            <person name="Li H."/>
            <person name="Zhang Y."/>
            <person name="Li Z."/>
            <person name="Wang Q."/>
            <person name="Van de Peer Y."/>
            <person name="Marchal K."/>
            <person name="Chen J."/>
        </authorList>
    </citation>
    <scope>NUCLEOTIDE SEQUENCE [LARGE SCALE GENOMIC DNA]</scope>
    <source>
        <tissue evidence="1">Leaf</tissue>
    </source>
</reference>
<evidence type="ECO:0000313" key="1">
    <source>
        <dbReference type="EMBL" id="DAD32545.1"/>
    </source>
</evidence>
<organism evidence="1 2">
    <name type="scientific">Nelumbo nucifera</name>
    <name type="common">Sacred lotus</name>
    <dbReference type="NCBI Taxonomy" id="4432"/>
    <lineage>
        <taxon>Eukaryota</taxon>
        <taxon>Viridiplantae</taxon>
        <taxon>Streptophyta</taxon>
        <taxon>Embryophyta</taxon>
        <taxon>Tracheophyta</taxon>
        <taxon>Spermatophyta</taxon>
        <taxon>Magnoliopsida</taxon>
        <taxon>Proteales</taxon>
        <taxon>Nelumbonaceae</taxon>
        <taxon>Nelumbo</taxon>
    </lineage>
</organism>